<organism evidence="1 2">
    <name type="scientific">Bacteroides eggerthii</name>
    <dbReference type="NCBI Taxonomy" id="28111"/>
    <lineage>
        <taxon>Bacteria</taxon>
        <taxon>Pseudomonadati</taxon>
        <taxon>Bacteroidota</taxon>
        <taxon>Bacteroidia</taxon>
        <taxon>Bacteroidales</taxon>
        <taxon>Bacteroidaceae</taxon>
        <taxon>Bacteroides</taxon>
    </lineage>
</organism>
<accession>A0ABT7U7L9</accession>
<evidence type="ECO:0000313" key="1">
    <source>
        <dbReference type="EMBL" id="MDM8146515.1"/>
    </source>
</evidence>
<dbReference type="EMBL" id="JAUDCF010000034">
    <property type="protein sequence ID" value="MDM8146515.1"/>
    <property type="molecule type" value="Genomic_DNA"/>
</dbReference>
<protein>
    <submittedName>
        <fullName evidence="1">Uncharacterized protein</fullName>
    </submittedName>
</protein>
<proteinExistence type="predicted"/>
<comment type="caution">
    <text evidence="1">The sequence shown here is derived from an EMBL/GenBank/DDBJ whole genome shotgun (WGS) entry which is preliminary data.</text>
</comment>
<sequence>MSTSLNREIDRFGTYRQAVLKNTVGRFKKDLNALDKKLKGGAYAIPEGIETPDVAALSFQEINFTSEQKWRIADGVGKAALIGTNKVLEMMSRRKGWNFTPSKNTGGGNSGIWWLDLLQAGLGIASAVTEKKLQEETAVQRYEAETDVLCKKVDAQIVFCNSISHRLKELISVSDELEKRCVVELEKLESVMETFDVENRTHLGYYQSASILIKGISELSKVEILDSNNRLSLLDQQYIVKSRKLLTESL</sequence>
<reference evidence="2" key="2">
    <citation type="submission" date="2023-07" db="EMBL/GenBank/DDBJ databases">
        <title>Identification and characterization of horizontal gene transfer across gut microbiota members of farm animals based on homology search.</title>
        <authorList>
            <person name="Schwarzerova J."/>
            <person name="Nykrynova M."/>
            <person name="Jureckova K."/>
            <person name="Cejkova D."/>
            <person name="Rychlik I."/>
        </authorList>
    </citation>
    <scope>NUCLEOTIDE SEQUENCE [LARGE SCALE GENOMIC DNA]</scope>
    <source>
        <strain evidence="2">ET4</strain>
    </source>
</reference>
<keyword evidence="2" id="KW-1185">Reference proteome</keyword>
<gene>
    <name evidence="1" type="ORF">QUW02_11395</name>
</gene>
<dbReference type="Proteomes" id="UP001228403">
    <property type="component" value="Unassembled WGS sequence"/>
</dbReference>
<evidence type="ECO:0000313" key="2">
    <source>
        <dbReference type="Proteomes" id="UP001228403"/>
    </source>
</evidence>
<name>A0ABT7U7L9_9BACE</name>
<reference evidence="1 2" key="1">
    <citation type="submission" date="2023-06" db="EMBL/GenBank/DDBJ databases">
        <authorList>
            <person name="Zeman M."/>
            <person name="Kubasova T."/>
            <person name="Jahodarova E."/>
            <person name="Nykrynova M."/>
            <person name="Rychlik I."/>
        </authorList>
    </citation>
    <scope>NUCLEOTIDE SEQUENCE [LARGE SCALE GENOMIC DNA]</scope>
    <source>
        <strain evidence="1 2">ET4</strain>
    </source>
</reference>